<evidence type="ECO:0000256" key="5">
    <source>
        <dbReference type="RuleBase" id="RU365018"/>
    </source>
</evidence>
<keyword evidence="8" id="KW-1185">Reference proteome</keyword>
<accession>A0A6H5IFK9</accession>
<dbReference type="SUPFAM" id="SSF52540">
    <property type="entry name" value="P-loop containing nucleoside triphosphate hydrolases"/>
    <property type="match status" value="1"/>
</dbReference>
<proteinExistence type="inferred from homology"/>
<dbReference type="EMBL" id="CADCXV010000797">
    <property type="protein sequence ID" value="CAB0035716.1"/>
    <property type="molecule type" value="Genomic_DNA"/>
</dbReference>
<dbReference type="GO" id="GO:0005794">
    <property type="term" value="C:Golgi apparatus"/>
    <property type="evidence" value="ECO:0007669"/>
    <property type="project" value="TreeGrafter"/>
</dbReference>
<dbReference type="PANTHER" id="PTHR12788:SF10">
    <property type="entry name" value="PROTEIN-TYROSINE SULFOTRANSFERASE"/>
    <property type="match status" value="1"/>
</dbReference>
<dbReference type="AlphaFoldDB" id="A0A6H5IFK9"/>
<evidence type="ECO:0000313" key="8">
    <source>
        <dbReference type="Proteomes" id="UP000479190"/>
    </source>
</evidence>
<evidence type="ECO:0000256" key="1">
    <source>
        <dbReference type="ARBA" id="ARBA00009988"/>
    </source>
</evidence>
<dbReference type="InterPro" id="IPR027417">
    <property type="entry name" value="P-loop_NTPase"/>
</dbReference>
<evidence type="ECO:0000256" key="4">
    <source>
        <dbReference type="ARBA" id="ARBA00048460"/>
    </source>
</evidence>
<evidence type="ECO:0000256" key="2">
    <source>
        <dbReference type="ARBA" id="ARBA00013262"/>
    </source>
</evidence>
<feature type="region of interest" description="Disordered" evidence="6">
    <location>
        <begin position="73"/>
        <end position="94"/>
    </location>
</feature>
<evidence type="ECO:0000256" key="6">
    <source>
        <dbReference type="SAM" id="MobiDB-lite"/>
    </source>
</evidence>
<comment type="catalytic activity">
    <reaction evidence="4 5">
        <text>L-tyrosyl-[protein] + 3'-phosphoadenylyl sulfate = O-sulfo-L-tyrosine-[protein] + adenosine 3',5'-bisphosphate + H(+)</text>
        <dbReference type="Rhea" id="RHEA:16801"/>
        <dbReference type="Rhea" id="RHEA-COMP:10136"/>
        <dbReference type="Rhea" id="RHEA-COMP:11688"/>
        <dbReference type="ChEBI" id="CHEBI:15378"/>
        <dbReference type="ChEBI" id="CHEBI:46858"/>
        <dbReference type="ChEBI" id="CHEBI:58339"/>
        <dbReference type="ChEBI" id="CHEBI:58343"/>
        <dbReference type="ChEBI" id="CHEBI:65286"/>
        <dbReference type="EC" id="2.8.2.20"/>
    </reaction>
</comment>
<organism evidence="7 8">
    <name type="scientific">Trichogramma brassicae</name>
    <dbReference type="NCBI Taxonomy" id="86971"/>
    <lineage>
        <taxon>Eukaryota</taxon>
        <taxon>Metazoa</taxon>
        <taxon>Ecdysozoa</taxon>
        <taxon>Arthropoda</taxon>
        <taxon>Hexapoda</taxon>
        <taxon>Insecta</taxon>
        <taxon>Pterygota</taxon>
        <taxon>Neoptera</taxon>
        <taxon>Endopterygota</taxon>
        <taxon>Hymenoptera</taxon>
        <taxon>Apocrita</taxon>
        <taxon>Proctotrupomorpha</taxon>
        <taxon>Chalcidoidea</taxon>
        <taxon>Trichogrammatidae</taxon>
        <taxon>Trichogramma</taxon>
    </lineage>
</organism>
<evidence type="ECO:0000313" key="7">
    <source>
        <dbReference type="EMBL" id="CAB0035716.1"/>
    </source>
</evidence>
<comment type="similarity">
    <text evidence="1 5">Belongs to the protein sulfotransferase family.</text>
</comment>
<dbReference type="GO" id="GO:0008476">
    <property type="term" value="F:protein-tyrosine sulfotransferase activity"/>
    <property type="evidence" value="ECO:0007669"/>
    <property type="project" value="UniProtKB-EC"/>
</dbReference>
<dbReference type="Gene3D" id="3.40.50.300">
    <property type="entry name" value="P-loop containing nucleotide triphosphate hydrolases"/>
    <property type="match status" value="2"/>
</dbReference>
<gene>
    <name evidence="7" type="ORF">TBRA_LOCUS7602</name>
</gene>
<name>A0A6H5IFK9_9HYME</name>
<dbReference type="InterPro" id="IPR026634">
    <property type="entry name" value="TPST-like"/>
</dbReference>
<sequence>MGSGDQKVYPYDRNMPLIFIGGVPRSGTTLMRAMLDAHPEVRLRSDIVPSVHDQVESSYIDDAQAVPRGRTRSLPHGAVRTAGASSARVDAENSRLPRRALERVGAASRGVHQQTRWCSPQQVRHFCFLSNSYTIEFSIGSHVLTNSLLYAHRVERSSDQVIKPVNLEALTKWVGNIPEDVVHDMAELAPMLSILNYDPYANPPNYGAPDKLVSENTRKKHSI</sequence>
<dbReference type="OrthoDB" id="545675at2759"/>
<reference evidence="7 8" key="1">
    <citation type="submission" date="2020-02" db="EMBL/GenBank/DDBJ databases">
        <authorList>
            <person name="Ferguson B K."/>
        </authorList>
    </citation>
    <scope>NUCLEOTIDE SEQUENCE [LARGE SCALE GENOMIC DNA]</scope>
</reference>
<evidence type="ECO:0000256" key="3">
    <source>
        <dbReference type="ARBA" id="ARBA00022679"/>
    </source>
</evidence>
<comment type="function">
    <text evidence="5">Catalyzes the O-sulfation of tyrosine residues within acidic motifs of polypeptides, using 3'-phosphoadenylyl sulfate (PAPS) as cosubstrate.</text>
</comment>
<protein>
    <recommendedName>
        <fullName evidence="2 5">Protein-tyrosine sulfotransferase</fullName>
        <ecNumber evidence="2 5">2.8.2.20</ecNumber>
    </recommendedName>
</protein>
<dbReference type="PANTHER" id="PTHR12788">
    <property type="entry name" value="PROTEIN-TYROSINE SULFOTRANSFERASE 2"/>
    <property type="match status" value="1"/>
</dbReference>
<keyword evidence="3 5" id="KW-0808">Transferase</keyword>
<dbReference type="Proteomes" id="UP000479190">
    <property type="component" value="Unassembled WGS sequence"/>
</dbReference>
<dbReference type="EC" id="2.8.2.20" evidence="2 5"/>
<dbReference type="Pfam" id="PF13469">
    <property type="entry name" value="Sulfotransfer_3"/>
    <property type="match status" value="1"/>
</dbReference>